<keyword evidence="2" id="KW-0812">Transmembrane</keyword>
<feature type="transmembrane region" description="Helical" evidence="2">
    <location>
        <begin position="521"/>
        <end position="545"/>
    </location>
</feature>
<dbReference type="Proteomes" id="UP000231791">
    <property type="component" value="Chromosome"/>
</dbReference>
<protein>
    <submittedName>
        <fullName evidence="3">Uncharacterized protein</fullName>
    </submittedName>
</protein>
<keyword evidence="2" id="KW-0472">Membrane</keyword>
<sequence length="900" mass="93313">MRARFPFDRGTVRAAGFVALLTVVFLVTNTAVAVAADGGDASGGGLLSPLDIYTREGALLSGYQLEAVAGAPDGVPAVKLIENGGVPDLDVAGELQRLVLSGLFTLVRLLVGLCCWLLDFVFKFPLLSLLTNPAQRLADAYQRHVVGALGLSGLLLAWAFVFGLILFVRGKVGTGLGEIVMTLVIAALATSAFIRPDYLLGRDGPLAQTHQAAIEVAAITTGSYFDTPARGARPCDSAVGPAHEACVTERAEAKTVTGPIQNALTDALVVKPYMLLQYGRILDPKVPGDAAAYKAHVKWVKSGQDEQKRSGADLSKCAGVVGPVKQECERSVAESGGQAANADCKLLFGSAKETCERQGAESQANPCGKLDKPARDYCENGTGTGRADKDSAFSTLVKELDKAGPVGSACADYAVKPSWDRVWAVIALLVAVIVVTLMIVSMAVVMLGAQASDAATAAAGPVAWVWAMLPGPSRMVLWRWLGVFIVSALVSFMAAMALPLFGIGVDALLSDSGPDLIVERLLLVDALAVAFLIMHRRILAATASFGQRMATRMRYSKIGGTHLRGDSSELGAALAMNGPAGGGGGGLGRYGGPSAAHSAFGARLRSLGSLASLADGSGMPMASGRLLGDALAEGRRGIAPLAMALRGTHMAWRGAHTALIGPRPARHPAAARLHHAANGWHGGNRPGAGGAMVVDQWTGEVLHAPDTDPPLLGSRVHARASRLRGYRIASRSARLAYGATLGLPRNIGRANGAASRFTEDARTQLRVAALQVREDGGRWADGVDHTGQALATAWQVHDPMGSVRDAAIAAAIHAAPLHSGRAGGPRTTISRLDTAAAAGAAPARASAPPSGRRQQSPGQPRLAGARGESHGPASTDRDRLLALLQAPRAAGRHPREDGGQ</sequence>
<feature type="transmembrane region" description="Helical" evidence="2">
    <location>
        <begin position="145"/>
        <end position="168"/>
    </location>
</feature>
<dbReference type="RefSeq" id="WP_051841427.1">
    <property type="nucleotide sequence ID" value="NZ_CP024985.1"/>
</dbReference>
<reference evidence="3 5" key="1">
    <citation type="submission" date="2017-11" db="EMBL/GenBank/DDBJ databases">
        <title>Complete genome sequence of Streptomyces lavendulae subsp. lavendulae CCM 3239 (formerly 'Streptomyces aureofaciens CCM 3239'), the producer of the angucycline-type antibiotic auricin.</title>
        <authorList>
            <person name="Busche T."/>
            <person name="Novakova R."/>
            <person name="Al'Dilaimi A."/>
            <person name="Homerova D."/>
            <person name="Feckova L."/>
            <person name="Rezuchova B."/>
            <person name="Mingyar E."/>
            <person name="Csolleiova D."/>
            <person name="Bekeova C."/>
            <person name="Winkler A."/>
            <person name="Sevcikova B."/>
            <person name="Kalinowski J."/>
            <person name="Kormanec J."/>
            <person name="Ruckert C."/>
        </authorList>
    </citation>
    <scope>NUCLEOTIDE SEQUENCE [LARGE SCALE GENOMIC DNA]</scope>
    <source>
        <strain evidence="3 5">CCM 3239</strain>
    </source>
</reference>
<accession>A0A2K8P5D3</accession>
<feature type="transmembrane region" description="Helical" evidence="2">
    <location>
        <begin position="98"/>
        <end position="124"/>
    </location>
</feature>
<gene>
    <name evidence="3" type="ORF">SLAV_00155</name>
    <name evidence="4" type="ORF">SLAV_39235</name>
</gene>
<feature type="transmembrane region" description="Helical" evidence="2">
    <location>
        <begin position="422"/>
        <end position="445"/>
    </location>
</feature>
<dbReference type="OrthoDB" id="3921902at2"/>
<keyword evidence="5" id="KW-1185">Reference proteome</keyword>
<dbReference type="KEGG" id="slx:SLAV_39235"/>
<dbReference type="KEGG" id="slx:SLAV_00155"/>
<organism evidence="3 5">
    <name type="scientific">Streptomyces lavendulae subsp. lavendulae</name>
    <dbReference type="NCBI Taxonomy" id="58340"/>
    <lineage>
        <taxon>Bacteria</taxon>
        <taxon>Bacillati</taxon>
        <taxon>Actinomycetota</taxon>
        <taxon>Actinomycetes</taxon>
        <taxon>Kitasatosporales</taxon>
        <taxon>Streptomycetaceae</taxon>
        <taxon>Streptomyces</taxon>
    </lineage>
</organism>
<feature type="transmembrane region" description="Helical" evidence="2">
    <location>
        <begin position="481"/>
        <end position="501"/>
    </location>
</feature>
<dbReference type="GeneID" id="49388775"/>
<name>A0A2K8P5D3_STRLA</name>
<evidence type="ECO:0000313" key="4">
    <source>
        <dbReference type="EMBL" id="ATZ29610.1"/>
    </source>
</evidence>
<feature type="region of interest" description="Disordered" evidence="1">
    <location>
        <begin position="835"/>
        <end position="900"/>
    </location>
</feature>
<evidence type="ECO:0000256" key="2">
    <source>
        <dbReference type="SAM" id="Phobius"/>
    </source>
</evidence>
<feature type="compositionally biased region" description="Low complexity" evidence="1">
    <location>
        <begin position="835"/>
        <end position="853"/>
    </location>
</feature>
<dbReference type="AlphaFoldDB" id="A0A2K8P5D3"/>
<feature type="transmembrane region" description="Helical" evidence="2">
    <location>
        <begin position="174"/>
        <end position="194"/>
    </location>
</feature>
<feature type="transmembrane region" description="Helical" evidence="2">
    <location>
        <begin position="451"/>
        <end position="469"/>
    </location>
</feature>
<evidence type="ECO:0000256" key="1">
    <source>
        <dbReference type="SAM" id="MobiDB-lite"/>
    </source>
</evidence>
<evidence type="ECO:0000313" key="3">
    <source>
        <dbReference type="EMBL" id="ATZ21961.1"/>
    </source>
</evidence>
<keyword evidence="2" id="KW-1133">Transmembrane helix</keyword>
<proteinExistence type="predicted"/>
<dbReference type="EMBL" id="CP024985">
    <property type="protein sequence ID" value="ATZ29610.1"/>
    <property type="molecule type" value="Genomic_DNA"/>
</dbReference>
<evidence type="ECO:0000313" key="5">
    <source>
        <dbReference type="Proteomes" id="UP000231791"/>
    </source>
</evidence>
<dbReference type="EMBL" id="CP024985">
    <property type="protein sequence ID" value="ATZ21961.1"/>
    <property type="molecule type" value="Genomic_DNA"/>
</dbReference>